<dbReference type="InterPro" id="IPR024072">
    <property type="entry name" value="DHFR-like_dom_sf"/>
</dbReference>
<dbReference type="Pfam" id="PF01872">
    <property type="entry name" value="RibD_C"/>
    <property type="match status" value="1"/>
</dbReference>
<protein>
    <submittedName>
        <fullName evidence="2">Dihydrofolate reductase family protein</fullName>
    </submittedName>
</protein>
<evidence type="ECO:0000313" key="2">
    <source>
        <dbReference type="EMBL" id="MDT0467362.1"/>
    </source>
</evidence>
<evidence type="ECO:0000313" key="3">
    <source>
        <dbReference type="Proteomes" id="UP001183809"/>
    </source>
</evidence>
<dbReference type="SUPFAM" id="SSF53597">
    <property type="entry name" value="Dihydrofolate reductase-like"/>
    <property type="match status" value="1"/>
</dbReference>
<sequence length="94" mass="10020">MTPADPEVEIVSDDPAALVRDLKRQEGMDIWLAGGGKLAAALLAEIDELIIKRNPVVIGSGIPLFDGPFAPTGFQPTARRDFDSGVSIVTCTRK</sequence>
<dbReference type="InterPro" id="IPR050765">
    <property type="entry name" value="Riboflavin_Biosynth_HTPR"/>
</dbReference>
<dbReference type="Gene3D" id="3.40.430.10">
    <property type="entry name" value="Dihydrofolate Reductase, subunit A"/>
    <property type="match status" value="1"/>
</dbReference>
<reference evidence="3" key="1">
    <citation type="submission" date="2023-07" db="EMBL/GenBank/DDBJ databases">
        <title>30 novel species of actinomycetes from the DSMZ collection.</title>
        <authorList>
            <person name="Nouioui I."/>
        </authorList>
    </citation>
    <scope>NUCLEOTIDE SEQUENCE [LARGE SCALE GENOMIC DNA]</scope>
    <source>
        <strain evidence="3">DSM 41699</strain>
    </source>
</reference>
<dbReference type="InterPro" id="IPR002734">
    <property type="entry name" value="RibDG_C"/>
</dbReference>
<name>A0ABU2U2A6_9ACTN</name>
<proteinExistence type="predicted"/>
<evidence type="ECO:0000259" key="1">
    <source>
        <dbReference type="Pfam" id="PF01872"/>
    </source>
</evidence>
<gene>
    <name evidence="2" type="ORF">RM764_30930</name>
</gene>
<dbReference type="Proteomes" id="UP001183809">
    <property type="component" value="Unassembled WGS sequence"/>
</dbReference>
<dbReference type="PANTHER" id="PTHR38011">
    <property type="entry name" value="DIHYDROFOLATE REDUCTASE FAMILY PROTEIN (AFU_ORTHOLOGUE AFUA_8G06820)"/>
    <property type="match status" value="1"/>
</dbReference>
<dbReference type="RefSeq" id="WP_311698830.1">
    <property type="nucleotide sequence ID" value="NZ_JAVREY010000051.1"/>
</dbReference>
<organism evidence="2 3">
    <name type="scientific">Streptomyces gibsoniae</name>
    <dbReference type="NCBI Taxonomy" id="3075529"/>
    <lineage>
        <taxon>Bacteria</taxon>
        <taxon>Bacillati</taxon>
        <taxon>Actinomycetota</taxon>
        <taxon>Actinomycetes</taxon>
        <taxon>Kitasatosporales</taxon>
        <taxon>Streptomycetaceae</taxon>
        <taxon>Streptomyces</taxon>
    </lineage>
</organism>
<comment type="caution">
    <text evidence="2">The sequence shown here is derived from an EMBL/GenBank/DDBJ whole genome shotgun (WGS) entry which is preliminary data.</text>
</comment>
<keyword evidence="3" id="KW-1185">Reference proteome</keyword>
<accession>A0ABU2U2A6</accession>
<dbReference type="PANTHER" id="PTHR38011:SF11">
    <property type="entry name" value="2,5-DIAMINO-6-RIBOSYLAMINO-4(3H)-PYRIMIDINONE 5'-PHOSPHATE REDUCTASE"/>
    <property type="match status" value="1"/>
</dbReference>
<dbReference type="EMBL" id="JAVREY010000051">
    <property type="protein sequence ID" value="MDT0467362.1"/>
    <property type="molecule type" value="Genomic_DNA"/>
</dbReference>
<feature type="domain" description="Bacterial bifunctional deaminase-reductase C-terminal" evidence="1">
    <location>
        <begin position="14"/>
        <end position="69"/>
    </location>
</feature>